<dbReference type="KEGG" id="mdr:MDOR_29730"/>
<accession>A0A7I7VU44</accession>
<organism evidence="2 3">
    <name type="scientific">Mycolicibacterium doricum</name>
    <dbReference type="NCBI Taxonomy" id="126673"/>
    <lineage>
        <taxon>Bacteria</taxon>
        <taxon>Bacillati</taxon>
        <taxon>Actinomycetota</taxon>
        <taxon>Actinomycetes</taxon>
        <taxon>Mycobacteriales</taxon>
        <taxon>Mycobacteriaceae</taxon>
        <taxon>Mycolicibacterium</taxon>
    </lineage>
</organism>
<dbReference type="Pfam" id="PF14325">
    <property type="entry name" value="DUF4383"/>
    <property type="match status" value="1"/>
</dbReference>
<feature type="transmembrane region" description="Helical" evidence="1">
    <location>
        <begin position="92"/>
        <end position="110"/>
    </location>
</feature>
<evidence type="ECO:0000313" key="2">
    <source>
        <dbReference type="EMBL" id="BBZ08804.1"/>
    </source>
</evidence>
<dbReference type="RefSeq" id="WP_197913026.1">
    <property type="nucleotide sequence ID" value="NZ_AP022605.1"/>
</dbReference>
<dbReference type="EMBL" id="AP022605">
    <property type="protein sequence ID" value="BBZ08804.1"/>
    <property type="molecule type" value="Genomic_DNA"/>
</dbReference>
<evidence type="ECO:0000256" key="1">
    <source>
        <dbReference type="SAM" id="Phobius"/>
    </source>
</evidence>
<keyword evidence="1" id="KW-0472">Membrane</keyword>
<keyword evidence="1" id="KW-0812">Transmembrane</keyword>
<keyword evidence="1" id="KW-1133">Transmembrane helix</keyword>
<feature type="transmembrane region" description="Helical" evidence="1">
    <location>
        <begin position="130"/>
        <end position="147"/>
    </location>
</feature>
<feature type="transmembrane region" description="Helical" evidence="1">
    <location>
        <begin position="63"/>
        <end position="85"/>
    </location>
</feature>
<proteinExistence type="predicted"/>
<gene>
    <name evidence="2" type="ORF">MDOR_29730</name>
</gene>
<dbReference type="Proteomes" id="UP000467201">
    <property type="component" value="Chromosome"/>
</dbReference>
<protein>
    <submittedName>
        <fullName evidence="2">Membrane protein</fullName>
    </submittedName>
</protein>
<sequence>MAYSNSARAGGVMGSYTTTLQKAAAAVGAVFLLIGILGFIPGITTDYDTMTFAGHESEAALLGIFNVSILHNIVHLAFGVAGVLMARSWNGARVYLIGGGVIYLLLFIYGLLIDPDSSANFIPVNNADNWLHLVLAIGMIGLGVALSRGNNALATGGTAPPSTR</sequence>
<feature type="transmembrane region" description="Helical" evidence="1">
    <location>
        <begin position="23"/>
        <end position="43"/>
    </location>
</feature>
<name>A0A7I7VU44_9MYCO</name>
<dbReference type="AlphaFoldDB" id="A0A7I7VU44"/>
<reference evidence="2 3" key="1">
    <citation type="journal article" date="2019" name="Emerg. Microbes Infect.">
        <title>Comprehensive subspecies identification of 175 nontuberculous mycobacteria species based on 7547 genomic profiles.</title>
        <authorList>
            <person name="Matsumoto Y."/>
            <person name="Kinjo T."/>
            <person name="Motooka D."/>
            <person name="Nabeya D."/>
            <person name="Jung N."/>
            <person name="Uechi K."/>
            <person name="Horii T."/>
            <person name="Iida T."/>
            <person name="Fujita J."/>
            <person name="Nakamura S."/>
        </authorList>
    </citation>
    <scope>NUCLEOTIDE SEQUENCE [LARGE SCALE GENOMIC DNA]</scope>
    <source>
        <strain evidence="2 3">JCM 12405</strain>
    </source>
</reference>
<evidence type="ECO:0000313" key="3">
    <source>
        <dbReference type="Proteomes" id="UP000467201"/>
    </source>
</evidence>